<dbReference type="InterPro" id="IPR029063">
    <property type="entry name" value="SAM-dependent_MTases_sf"/>
</dbReference>
<gene>
    <name evidence="2" type="primary">hemK</name>
    <name evidence="2" type="ORF">EHRUM3_11300</name>
</gene>
<feature type="non-terminal residue" evidence="2">
    <location>
        <position position="86"/>
    </location>
</feature>
<dbReference type="AlphaFoldDB" id="A0A170TIS6"/>
<dbReference type="Proteomes" id="UP000092731">
    <property type="component" value="Unassembled WGS sequence"/>
</dbReference>
<dbReference type="GO" id="GO:0008168">
    <property type="term" value="F:methyltransferase activity"/>
    <property type="evidence" value="ECO:0007669"/>
    <property type="project" value="UniProtKB-KW"/>
</dbReference>
<keyword evidence="2" id="KW-0808">Transferase</keyword>
<name>A0A170TIS6_EHRRU</name>
<protein>
    <submittedName>
        <fullName evidence="2">Bifunctional methyltransferase HemK/tRNA (Guanine-N(7)-)-methyltransferase protoporphyrinogen oxidase</fullName>
    </submittedName>
</protein>
<dbReference type="GO" id="GO:0032259">
    <property type="term" value="P:methylation"/>
    <property type="evidence" value="ECO:0007669"/>
    <property type="project" value="UniProtKB-KW"/>
</dbReference>
<reference evidence="3" key="1">
    <citation type="submission" date="2016-05" db="EMBL/GenBank/DDBJ databases">
        <title>Draft genome sequences of four strains of Ehrlichia ruminantium, a tick-borne pathogen of ruminants, isolated from Zimbabwe, The Gambia and Ghana.</title>
        <authorList>
            <person name="Nakao R."/>
            <person name="Jongejan F."/>
            <person name="Sugimoto C."/>
        </authorList>
    </citation>
    <scope>NUCLEOTIDE SEQUENCE [LARGE SCALE GENOMIC DNA]</scope>
    <source>
        <strain evidence="3">Pokoase 417</strain>
    </source>
</reference>
<evidence type="ECO:0000313" key="2">
    <source>
        <dbReference type="EMBL" id="GAT78897.1"/>
    </source>
</evidence>
<dbReference type="EMBL" id="BDDM01000354">
    <property type="protein sequence ID" value="GAT78897.1"/>
    <property type="molecule type" value="Genomic_DNA"/>
</dbReference>
<evidence type="ECO:0000313" key="3">
    <source>
        <dbReference type="Proteomes" id="UP000092731"/>
    </source>
</evidence>
<feature type="domain" description="Release factor glutamine methyltransferase N-terminal" evidence="1">
    <location>
        <begin position="7"/>
        <end position="76"/>
    </location>
</feature>
<dbReference type="Pfam" id="PF17827">
    <property type="entry name" value="PrmC_N"/>
    <property type="match status" value="1"/>
</dbReference>
<comment type="caution">
    <text evidence="2">The sequence shown here is derived from an EMBL/GenBank/DDBJ whole genome shotgun (WGS) entry which is preliminary data.</text>
</comment>
<dbReference type="Gene3D" id="1.10.8.10">
    <property type="entry name" value="DNA helicase RuvA subunit, C-terminal domain"/>
    <property type="match status" value="1"/>
</dbReference>
<dbReference type="SUPFAM" id="SSF53335">
    <property type="entry name" value="S-adenosyl-L-methionine-dependent methyltransferases"/>
    <property type="match status" value="1"/>
</dbReference>
<proteinExistence type="predicted"/>
<dbReference type="InterPro" id="IPR040758">
    <property type="entry name" value="PrmC_N"/>
</dbReference>
<accession>A0A170TIS6</accession>
<sequence>MSTIASLFNNAVDFLNNHNIDNPKRDVEVIIKHLMNVDGLIVIKDPYISLNETDTEIFWNMVKKRALNVPISHIIGKREFWNMDFI</sequence>
<evidence type="ECO:0000259" key="1">
    <source>
        <dbReference type="Pfam" id="PF17827"/>
    </source>
</evidence>
<organism evidence="2 3">
    <name type="scientific">Ehrlichia ruminantium</name>
    <name type="common">heartwater rickettsia</name>
    <name type="synonym">Cowdria ruminantium</name>
    <dbReference type="NCBI Taxonomy" id="779"/>
    <lineage>
        <taxon>Bacteria</taxon>
        <taxon>Pseudomonadati</taxon>
        <taxon>Pseudomonadota</taxon>
        <taxon>Alphaproteobacteria</taxon>
        <taxon>Rickettsiales</taxon>
        <taxon>Anaplasmataceae</taxon>
        <taxon>Ehrlichia</taxon>
    </lineage>
</organism>
<keyword evidence="2" id="KW-0489">Methyltransferase</keyword>